<evidence type="ECO:0000313" key="1">
    <source>
        <dbReference type="EMBL" id="RED42088.1"/>
    </source>
</evidence>
<evidence type="ECO:0000313" key="3">
    <source>
        <dbReference type="Proteomes" id="UP000252631"/>
    </source>
</evidence>
<accession>A0A336JI49</accession>
<dbReference type="AlphaFoldDB" id="A0A336JI49"/>
<dbReference type="Proteomes" id="UP000252631">
    <property type="component" value="Unassembled WGS sequence"/>
</dbReference>
<evidence type="ECO:0000313" key="2">
    <source>
        <dbReference type="EMBL" id="SSW89448.1"/>
    </source>
</evidence>
<dbReference type="Gene3D" id="1.20.120.330">
    <property type="entry name" value="Nucleotidyltransferases domain 2"/>
    <property type="match status" value="1"/>
</dbReference>
<dbReference type="EMBL" id="QRDT01000002">
    <property type="protein sequence ID" value="RED42088.1"/>
    <property type="molecule type" value="Genomic_DNA"/>
</dbReference>
<gene>
    <name evidence="1" type="ORF">BJ125_102259</name>
    <name evidence="2" type="ORF">SAMN05892882_102259</name>
</gene>
<reference evidence="2 3" key="1">
    <citation type="submission" date="2017-08" db="EMBL/GenBank/DDBJ databases">
        <authorList>
            <person name="de Groot N.N."/>
        </authorList>
    </citation>
    <scope>NUCLEOTIDE SEQUENCE [LARGE SCALE GENOMIC DNA]</scope>
    <source>
        <strain evidence="2 3">JA575</strain>
    </source>
</reference>
<evidence type="ECO:0000313" key="4">
    <source>
        <dbReference type="Proteomes" id="UP000256343"/>
    </source>
</evidence>
<organism evidence="2 3">
    <name type="scientific">Rhodopseudomonas pentothenatexigens</name>
    <dbReference type="NCBI Taxonomy" id="999699"/>
    <lineage>
        <taxon>Bacteria</taxon>
        <taxon>Pseudomonadati</taxon>
        <taxon>Pseudomonadota</taxon>
        <taxon>Alphaproteobacteria</taxon>
        <taxon>Hyphomicrobiales</taxon>
        <taxon>Nitrobacteraceae</taxon>
        <taxon>Rhodopseudomonas</taxon>
    </lineage>
</organism>
<dbReference type="EMBL" id="UFQQ01000002">
    <property type="protein sequence ID" value="SSW89448.1"/>
    <property type="molecule type" value="Genomic_DNA"/>
</dbReference>
<dbReference type="OrthoDB" id="1493607at2"/>
<protein>
    <submittedName>
        <fullName evidence="2">HEPN domain-containing protein</fullName>
    </submittedName>
</protein>
<dbReference type="Proteomes" id="UP000256343">
    <property type="component" value="Unassembled WGS sequence"/>
</dbReference>
<sequence length="137" mass="15366">MAEISKARLLALSEAKLLDAKLLLEAGSHGNAYYLAGYAIELAFKAILSAQFKADTLPDRALLKDLYTHDLFKLLRLCRLEEELKARRQTDAEFEGFWQIVTGWDEASRYADVGPDDALALIRAIEGGILPWLRSKL</sequence>
<dbReference type="RefSeq" id="WP_114356562.1">
    <property type="nucleotide sequence ID" value="NZ_QRDT01000002.1"/>
</dbReference>
<dbReference type="SUPFAM" id="SSF81593">
    <property type="entry name" value="Nucleotidyltransferase substrate binding subunit/domain"/>
    <property type="match status" value="1"/>
</dbReference>
<proteinExistence type="predicted"/>
<name>A0A336JI49_9BRAD</name>
<reference evidence="1 4" key="2">
    <citation type="submission" date="2018-07" db="EMBL/GenBank/DDBJ databases">
        <title>Genomic Encyclopedia of Archaeal and Bacterial Type Strains, Phase II (KMG-II): from individual species to whole genera.</title>
        <authorList>
            <person name="Goeker M."/>
        </authorList>
    </citation>
    <scope>NUCLEOTIDE SEQUENCE [LARGE SCALE GENOMIC DNA]</scope>
    <source>
        <strain evidence="1 4">JA575</strain>
    </source>
</reference>
<keyword evidence="4" id="KW-1185">Reference proteome</keyword>